<keyword evidence="2 5" id="KW-0812">Transmembrane</keyword>
<evidence type="ECO:0000313" key="6">
    <source>
        <dbReference type="EMBL" id="MDN4610696.1"/>
    </source>
</evidence>
<evidence type="ECO:0000256" key="5">
    <source>
        <dbReference type="SAM" id="Phobius"/>
    </source>
</evidence>
<keyword evidence="7" id="KW-1185">Reference proteome</keyword>
<reference evidence="6" key="1">
    <citation type="submission" date="2023-06" db="EMBL/GenBank/DDBJ databases">
        <title>MT1 and MT2 Draft Genomes of Novel Species.</title>
        <authorList>
            <person name="Venkateswaran K."/>
        </authorList>
    </citation>
    <scope>NUCLEOTIDE SEQUENCE</scope>
    <source>
        <strain evidence="6">IIF3SC-B10</strain>
    </source>
</reference>
<dbReference type="RefSeq" id="WP_301226097.1">
    <property type="nucleotide sequence ID" value="NZ_JAROCG010000001.1"/>
</dbReference>
<organism evidence="6 7">
    <name type="scientific">Arthrobacter burdickii</name>
    <dbReference type="NCBI Taxonomy" id="3035920"/>
    <lineage>
        <taxon>Bacteria</taxon>
        <taxon>Bacillati</taxon>
        <taxon>Actinomycetota</taxon>
        <taxon>Actinomycetes</taxon>
        <taxon>Micrococcales</taxon>
        <taxon>Micrococcaceae</taxon>
        <taxon>Arthrobacter</taxon>
    </lineage>
</organism>
<comment type="subcellular location">
    <subcellularLocation>
        <location evidence="1">Membrane</location>
        <topology evidence="1">Multi-pass membrane protein</topology>
    </subcellularLocation>
</comment>
<accession>A0ABT8K1I7</accession>
<dbReference type="EMBL" id="JAROCG010000001">
    <property type="protein sequence ID" value="MDN4610696.1"/>
    <property type="molecule type" value="Genomic_DNA"/>
</dbReference>
<feature type="transmembrane region" description="Helical" evidence="5">
    <location>
        <begin position="46"/>
        <end position="67"/>
    </location>
</feature>
<gene>
    <name evidence="6" type="ORF">P5G52_07415</name>
</gene>
<keyword evidence="3 5" id="KW-1133">Transmembrane helix</keyword>
<dbReference type="Proteomes" id="UP001174209">
    <property type="component" value="Unassembled WGS sequence"/>
</dbReference>
<dbReference type="Pfam" id="PF13564">
    <property type="entry name" value="DoxX_2"/>
    <property type="match status" value="1"/>
</dbReference>
<evidence type="ECO:0000256" key="3">
    <source>
        <dbReference type="ARBA" id="ARBA00022989"/>
    </source>
</evidence>
<evidence type="ECO:0000256" key="2">
    <source>
        <dbReference type="ARBA" id="ARBA00022692"/>
    </source>
</evidence>
<evidence type="ECO:0000256" key="1">
    <source>
        <dbReference type="ARBA" id="ARBA00004141"/>
    </source>
</evidence>
<evidence type="ECO:0000256" key="4">
    <source>
        <dbReference type="ARBA" id="ARBA00023136"/>
    </source>
</evidence>
<dbReference type="InterPro" id="IPR032808">
    <property type="entry name" value="DoxX"/>
</dbReference>
<name>A0ABT8K1I7_9MICC</name>
<comment type="caution">
    <text evidence="6">The sequence shown here is derived from an EMBL/GenBank/DDBJ whole genome shotgun (WGS) entry which is preliminary data.</text>
</comment>
<proteinExistence type="predicted"/>
<feature type="transmembrane region" description="Helical" evidence="5">
    <location>
        <begin position="100"/>
        <end position="118"/>
    </location>
</feature>
<keyword evidence="4 5" id="KW-0472">Membrane</keyword>
<sequence>MHIALWIVAGALAAFFLAAGVAKTFQPIDKLSSRQGMTWVNDKPGYARTAGVFEILGALGLILPGIFRVATFLIPAAAIGLALIMALSIAFHLSRGEKGFTINIVALLLALFVAWGRATEWAL</sequence>
<evidence type="ECO:0000313" key="7">
    <source>
        <dbReference type="Proteomes" id="UP001174209"/>
    </source>
</evidence>
<feature type="transmembrane region" description="Helical" evidence="5">
    <location>
        <begin position="72"/>
        <end position="94"/>
    </location>
</feature>
<protein>
    <submittedName>
        <fullName evidence="6">DoxX family protein</fullName>
    </submittedName>
</protein>